<dbReference type="Proteomes" id="UP000000851">
    <property type="component" value="Chromosome"/>
</dbReference>
<proteinExistence type="predicted"/>
<dbReference type="HOGENOM" id="CLU_048109_0_0_11"/>
<keyword evidence="2" id="KW-0808">Transferase</keyword>
<organism evidence="2 3">
    <name type="scientific">Catenulispora acidiphila (strain DSM 44928 / JCM 14897 / NBRC 102108 / NRRL B-24433 / ID139908)</name>
    <dbReference type="NCBI Taxonomy" id="479433"/>
    <lineage>
        <taxon>Bacteria</taxon>
        <taxon>Bacillati</taxon>
        <taxon>Actinomycetota</taxon>
        <taxon>Actinomycetes</taxon>
        <taxon>Catenulisporales</taxon>
        <taxon>Catenulisporaceae</taxon>
        <taxon>Catenulispora</taxon>
    </lineage>
</organism>
<gene>
    <name evidence="2" type="ordered locus">Caci_5596</name>
</gene>
<dbReference type="KEGG" id="cai:Caci_5596"/>
<dbReference type="Pfam" id="PF24553">
    <property type="entry name" value="Rv0428c_C"/>
    <property type="match status" value="1"/>
</dbReference>
<dbReference type="PROSITE" id="PS51186">
    <property type="entry name" value="GNAT"/>
    <property type="match status" value="1"/>
</dbReference>
<dbReference type="InterPro" id="IPR000182">
    <property type="entry name" value="GNAT_dom"/>
</dbReference>
<dbReference type="InterPro" id="IPR016181">
    <property type="entry name" value="Acyl_CoA_acyltransferase"/>
</dbReference>
<reference evidence="2 3" key="1">
    <citation type="journal article" date="2009" name="Stand. Genomic Sci.">
        <title>Complete genome sequence of Catenulispora acidiphila type strain (ID 139908).</title>
        <authorList>
            <person name="Copeland A."/>
            <person name="Lapidus A."/>
            <person name="Glavina Del Rio T."/>
            <person name="Nolan M."/>
            <person name="Lucas S."/>
            <person name="Chen F."/>
            <person name="Tice H."/>
            <person name="Cheng J.F."/>
            <person name="Bruce D."/>
            <person name="Goodwin L."/>
            <person name="Pitluck S."/>
            <person name="Mikhailova N."/>
            <person name="Pati A."/>
            <person name="Ivanova N."/>
            <person name="Mavromatis K."/>
            <person name="Chen A."/>
            <person name="Palaniappan K."/>
            <person name="Chain P."/>
            <person name="Land M."/>
            <person name="Hauser L."/>
            <person name="Chang Y.J."/>
            <person name="Jeffries C.D."/>
            <person name="Chertkov O."/>
            <person name="Brettin T."/>
            <person name="Detter J.C."/>
            <person name="Han C."/>
            <person name="Ali Z."/>
            <person name="Tindall B.J."/>
            <person name="Goker M."/>
            <person name="Bristow J."/>
            <person name="Eisen J.A."/>
            <person name="Markowitz V."/>
            <person name="Hugenholtz P."/>
            <person name="Kyrpides N.C."/>
            <person name="Klenk H.P."/>
        </authorList>
    </citation>
    <scope>NUCLEOTIDE SEQUENCE [LARGE SCALE GENOMIC DNA]</scope>
    <source>
        <strain evidence="3">DSM 44928 / JCM 14897 / NBRC 102108 / NRRL B-24433 / ID139908</strain>
    </source>
</reference>
<evidence type="ECO:0000313" key="3">
    <source>
        <dbReference type="Proteomes" id="UP000000851"/>
    </source>
</evidence>
<keyword evidence="3" id="KW-1185">Reference proteome</keyword>
<feature type="domain" description="N-acetyltransferase" evidence="1">
    <location>
        <begin position="143"/>
        <end position="274"/>
    </location>
</feature>
<dbReference type="OrthoDB" id="5243104at2"/>
<name>C7QAY2_CATAD</name>
<accession>C7QAY2</accession>
<dbReference type="SUPFAM" id="SSF55729">
    <property type="entry name" value="Acyl-CoA N-acyltransferases (Nat)"/>
    <property type="match status" value="1"/>
</dbReference>
<evidence type="ECO:0000313" key="2">
    <source>
        <dbReference type="EMBL" id="ACU74455.1"/>
    </source>
</evidence>
<dbReference type="STRING" id="479433.Caci_5596"/>
<dbReference type="Gene3D" id="3.40.630.30">
    <property type="match status" value="1"/>
</dbReference>
<dbReference type="InterPro" id="IPR056935">
    <property type="entry name" value="Rv0428c-like_C"/>
</dbReference>
<protein>
    <submittedName>
        <fullName evidence="2">GCN5-related N-acetyltransferase</fullName>
    </submittedName>
</protein>
<dbReference type="AlphaFoldDB" id="C7QAY2"/>
<dbReference type="EMBL" id="CP001700">
    <property type="protein sequence ID" value="ACU74455.1"/>
    <property type="molecule type" value="Genomic_DNA"/>
</dbReference>
<dbReference type="GO" id="GO:0016747">
    <property type="term" value="F:acyltransferase activity, transferring groups other than amino-acyl groups"/>
    <property type="evidence" value="ECO:0007669"/>
    <property type="project" value="InterPro"/>
</dbReference>
<sequence>MVGVTDRVSPIGHREGEGVARVSLGLEAELQERAARAVPAEFAERIGGWWLRHAPGCSWWIGSVLPHNNAVHSRAELEGLIAAAEHYTAQRDIPTLLQMTPGAVHPDLDAVLETRGYERQASVSLQTAMTSEVVALAPRADALRIRLDDQPTREWFEAWNSVVGGDPDPQWRLLQRVEGRAAYASVELGAETIAVGRAVADAGWAGVFSMATRPEARGKGAAGAVLAALADWAAVNDAPRMYLQVEHENAGAMRLYGRVGFDEVAPFYFRVKEN</sequence>
<evidence type="ECO:0000259" key="1">
    <source>
        <dbReference type="PROSITE" id="PS51186"/>
    </source>
</evidence>
<dbReference type="InParanoid" id="C7QAY2"/>
<dbReference type="eggNOG" id="COG0456">
    <property type="taxonomic scope" value="Bacteria"/>
</dbReference>